<comment type="caution">
    <text evidence="2">The sequence shown here is derived from an EMBL/GenBank/DDBJ whole genome shotgun (WGS) entry which is preliminary data.</text>
</comment>
<organism evidence="2 3">
    <name type="scientific">Lasiosphaeria miniovina</name>
    <dbReference type="NCBI Taxonomy" id="1954250"/>
    <lineage>
        <taxon>Eukaryota</taxon>
        <taxon>Fungi</taxon>
        <taxon>Dikarya</taxon>
        <taxon>Ascomycota</taxon>
        <taxon>Pezizomycotina</taxon>
        <taxon>Sordariomycetes</taxon>
        <taxon>Sordariomycetidae</taxon>
        <taxon>Sordariales</taxon>
        <taxon>Lasiosphaeriaceae</taxon>
        <taxon>Lasiosphaeria</taxon>
    </lineage>
</organism>
<keyword evidence="3" id="KW-1185">Reference proteome</keyword>
<evidence type="ECO:0000313" key="3">
    <source>
        <dbReference type="Proteomes" id="UP001172101"/>
    </source>
</evidence>
<evidence type="ECO:0000256" key="1">
    <source>
        <dbReference type="SAM" id="MobiDB-lite"/>
    </source>
</evidence>
<gene>
    <name evidence="2" type="ORF">B0T26DRAFT_27744</name>
</gene>
<dbReference type="InterPro" id="IPR024526">
    <property type="entry name" value="DUF3807"/>
</dbReference>
<sequence>MMAGAPFKVPEISPDDYVAFHEAHFSRAATHHFETHFLRPNEAAPLEPGTINTSEKVDDGNVGEEYVEFVEYEEFNENANGLGFYADGVKRCLTDADIAWFREWELKTLRGMIEATPSSPKMDIAVQAGGQLSDGEISSHSTPPVAPPAKKKKRKRGNNSNNHTNTHAYNHYNDYSSYNDHQNEAAEPIDLRKRTWDVVDKGLETLDYEDGGNGDEDRTAQRRRISYDD</sequence>
<protein>
    <submittedName>
        <fullName evidence="2">Uncharacterized protein</fullName>
    </submittedName>
</protein>
<dbReference type="PANTHER" id="PTHR40642">
    <property type="entry name" value="YALI0F31295P"/>
    <property type="match status" value="1"/>
</dbReference>
<dbReference type="Proteomes" id="UP001172101">
    <property type="component" value="Unassembled WGS sequence"/>
</dbReference>
<reference evidence="2" key="1">
    <citation type="submission" date="2023-06" db="EMBL/GenBank/DDBJ databases">
        <title>Genome-scale phylogeny and comparative genomics of the fungal order Sordariales.</title>
        <authorList>
            <consortium name="Lawrence Berkeley National Laboratory"/>
            <person name="Hensen N."/>
            <person name="Bonometti L."/>
            <person name="Westerberg I."/>
            <person name="Brannstrom I.O."/>
            <person name="Guillou S."/>
            <person name="Cros-Aarteil S."/>
            <person name="Calhoun S."/>
            <person name="Haridas S."/>
            <person name="Kuo A."/>
            <person name="Mondo S."/>
            <person name="Pangilinan J."/>
            <person name="Riley R."/>
            <person name="LaButti K."/>
            <person name="Andreopoulos B."/>
            <person name="Lipzen A."/>
            <person name="Chen C."/>
            <person name="Yanf M."/>
            <person name="Daum C."/>
            <person name="Ng V."/>
            <person name="Clum A."/>
            <person name="Steindorff A."/>
            <person name="Ohm R."/>
            <person name="Martin F."/>
            <person name="Silar P."/>
            <person name="Natvig D."/>
            <person name="Lalanne C."/>
            <person name="Gautier V."/>
            <person name="Ament-velasquez S.L."/>
            <person name="Kruys A."/>
            <person name="Hutchinson M.I."/>
            <person name="Powell A.J."/>
            <person name="Barry K."/>
            <person name="Miller A.N."/>
            <person name="Grigoriev I.V."/>
            <person name="Debuchy R."/>
            <person name="Gladieux P."/>
            <person name="Thoren M.H."/>
            <person name="Johannesson H."/>
        </authorList>
    </citation>
    <scope>NUCLEOTIDE SEQUENCE</scope>
    <source>
        <strain evidence="2">SMH2392-1A</strain>
    </source>
</reference>
<dbReference type="RefSeq" id="XP_060302463.1">
    <property type="nucleotide sequence ID" value="XM_060434137.1"/>
</dbReference>
<evidence type="ECO:0000313" key="2">
    <source>
        <dbReference type="EMBL" id="KAK0733586.1"/>
    </source>
</evidence>
<feature type="region of interest" description="Disordered" evidence="1">
    <location>
        <begin position="133"/>
        <end position="229"/>
    </location>
</feature>
<proteinExistence type="predicted"/>
<dbReference type="Pfam" id="PF12720">
    <property type="entry name" value="DUF3807"/>
    <property type="match status" value="1"/>
</dbReference>
<feature type="compositionally biased region" description="Basic and acidic residues" evidence="1">
    <location>
        <begin position="181"/>
        <end position="204"/>
    </location>
</feature>
<feature type="compositionally biased region" description="Basic and acidic residues" evidence="1">
    <location>
        <begin position="215"/>
        <end position="229"/>
    </location>
</feature>
<dbReference type="GeneID" id="85317407"/>
<dbReference type="AlphaFoldDB" id="A0AA40BG59"/>
<accession>A0AA40BG59</accession>
<name>A0AA40BG59_9PEZI</name>
<dbReference type="EMBL" id="JAUIRO010000001">
    <property type="protein sequence ID" value="KAK0733586.1"/>
    <property type="molecule type" value="Genomic_DNA"/>
</dbReference>
<feature type="compositionally biased region" description="Low complexity" evidence="1">
    <location>
        <begin position="158"/>
        <end position="180"/>
    </location>
</feature>
<dbReference type="PANTHER" id="PTHR40642:SF1">
    <property type="entry name" value="YALI0F31295P"/>
    <property type="match status" value="1"/>
</dbReference>